<evidence type="ECO:0008006" key="14">
    <source>
        <dbReference type="Google" id="ProtNLM"/>
    </source>
</evidence>
<keyword evidence="3 8" id="KW-0812">Transmembrane</keyword>
<dbReference type="Pfam" id="PF10102">
    <property type="entry name" value="DUF2341"/>
    <property type="match status" value="1"/>
</dbReference>
<comment type="caution">
    <text evidence="12">The sequence shown here is derived from an EMBL/GenBank/DDBJ whole genome shotgun (WGS) entry which is preliminary data.</text>
</comment>
<comment type="similarity">
    <text evidence="6">Belongs to the exbB/tolQ family.</text>
</comment>
<keyword evidence="5 8" id="KW-0472">Membrane</keyword>
<comment type="subcellular location">
    <subcellularLocation>
        <location evidence="1">Cell membrane</location>
        <topology evidence="1">Multi-pass membrane protein</topology>
    </subcellularLocation>
    <subcellularLocation>
        <location evidence="6">Membrane</location>
        <topology evidence="6">Multi-pass membrane protein</topology>
    </subcellularLocation>
</comment>
<keyword evidence="4 8" id="KW-1133">Transmembrane helix</keyword>
<sequence length="663" mass="69604">MTAVTWSRVLTLALSCLLPGLAQAWWNDDWDFRKKITLDTSAAGANLATSLDEVPVLIRLHTGNFAYFLDVAPEGADLRFIAGDDETPLKYYVERFDPINQIGLIWVKIPRLLAGSDNDSIWMYYGSPNVSAGDDSAGTFDKEQALVLGFSEPAGAPRDLTAYGNEPDIWTAQREEASFIAAGAKLEGGQVLGVPVTPSLRLVPDTGWTFSAWVRPGAAVATDDTAAGASLAQPDAGAEMVEEPAAAAEASSPVGGTESAASTTPVVAPVASTAASEAIIVSLEDTGGSLVLGLSGNAPFARFTDSSGAMYQTPAAPELVPEQWHHLALGAGGDGLTLYVDGEQAATVPVPLVELGGRLTLGALANGAESFVGQVDQVEIAKVLRSPERIAAASHIQGRDAALIVLGEDEKRQSGAGNTYLWSILQNVSNDGWVIIGLLAMMSAASWLVMFSKGFTLWRIQKDNRAFLQDFRRLGAGAASLEKNDEGSDDEGLSDSPMLMALFGKHDHYQSSTLFRVYRAGLQDIHQRAGRSAGARAAGLTPAALSSVRATIDGATVRETQRLNGLMVLLTIAISGGPFLGLLGTVVGVMITFAAIAATGDVNINAIAPGVSAALLTTVAGLVVAIPALFGYNYLTIKIRDMLADMQVFADELIANIGEYHGE</sequence>
<feature type="domain" description="DUF2341" evidence="11">
    <location>
        <begin position="75"/>
        <end position="141"/>
    </location>
</feature>
<keyword evidence="6" id="KW-0653">Protein transport</keyword>
<evidence type="ECO:0000256" key="4">
    <source>
        <dbReference type="ARBA" id="ARBA00022989"/>
    </source>
</evidence>
<feature type="compositionally biased region" description="Low complexity" evidence="7">
    <location>
        <begin position="236"/>
        <end position="261"/>
    </location>
</feature>
<reference evidence="12" key="1">
    <citation type="submission" date="2017-08" db="EMBL/GenBank/DDBJ databases">
        <authorList>
            <person name="Imhoff J.F."/>
            <person name="Rahn T."/>
            <person name="Kuenzel S."/>
            <person name="Neulinger S.C."/>
        </authorList>
    </citation>
    <scope>NUCLEOTIDE SEQUENCE</scope>
    <source>
        <strain evidence="12">DSM 11080</strain>
    </source>
</reference>
<evidence type="ECO:0000256" key="8">
    <source>
        <dbReference type="SAM" id="Phobius"/>
    </source>
</evidence>
<protein>
    <recommendedName>
        <fullName evidence="14">Outer membrane transport energization protein ExbB</fullName>
    </recommendedName>
</protein>
<feature type="region of interest" description="Disordered" evidence="7">
    <location>
        <begin position="232"/>
        <end position="261"/>
    </location>
</feature>
<feature type="transmembrane region" description="Helical" evidence="8">
    <location>
        <begin position="433"/>
        <end position="452"/>
    </location>
</feature>
<evidence type="ECO:0000256" key="9">
    <source>
        <dbReference type="SAM" id="SignalP"/>
    </source>
</evidence>
<dbReference type="GO" id="GO:0017038">
    <property type="term" value="P:protein import"/>
    <property type="evidence" value="ECO:0007669"/>
    <property type="project" value="TreeGrafter"/>
</dbReference>
<proteinExistence type="inferred from homology"/>
<dbReference type="InterPro" id="IPR013320">
    <property type="entry name" value="ConA-like_dom_sf"/>
</dbReference>
<feature type="signal peptide" evidence="9">
    <location>
        <begin position="1"/>
        <end position="24"/>
    </location>
</feature>
<dbReference type="Gene3D" id="2.60.120.200">
    <property type="match status" value="1"/>
</dbReference>
<dbReference type="PANTHER" id="PTHR30625">
    <property type="entry name" value="PROTEIN TOLQ"/>
    <property type="match status" value="1"/>
</dbReference>
<feature type="transmembrane region" description="Helical" evidence="8">
    <location>
        <begin position="568"/>
        <end position="598"/>
    </location>
</feature>
<dbReference type="Pfam" id="PF01618">
    <property type="entry name" value="MotA_ExbB"/>
    <property type="match status" value="1"/>
</dbReference>
<keyword evidence="2" id="KW-1003">Cell membrane</keyword>
<dbReference type="SUPFAM" id="SSF49899">
    <property type="entry name" value="Concanavalin A-like lectins/glucanases"/>
    <property type="match status" value="1"/>
</dbReference>
<evidence type="ECO:0000256" key="3">
    <source>
        <dbReference type="ARBA" id="ARBA00022692"/>
    </source>
</evidence>
<evidence type="ECO:0000259" key="10">
    <source>
        <dbReference type="Pfam" id="PF01618"/>
    </source>
</evidence>
<gene>
    <name evidence="12" type="ORF">CKO40_08140</name>
</gene>
<keyword evidence="13" id="KW-1185">Reference proteome</keyword>
<accession>A0AAJ0X9R8</accession>
<dbReference type="Proteomes" id="UP001296776">
    <property type="component" value="Unassembled WGS sequence"/>
</dbReference>
<dbReference type="RefSeq" id="WP_200345713.1">
    <property type="nucleotide sequence ID" value="NZ_NRSJ01000011.1"/>
</dbReference>
<dbReference type="GO" id="GO:0005886">
    <property type="term" value="C:plasma membrane"/>
    <property type="evidence" value="ECO:0007669"/>
    <property type="project" value="UniProtKB-SubCell"/>
</dbReference>
<dbReference type="EMBL" id="NRSJ01000011">
    <property type="protein sequence ID" value="MBK1704508.1"/>
    <property type="molecule type" value="Genomic_DNA"/>
</dbReference>
<feature type="chain" id="PRO_5042579838" description="Outer membrane transport energization protein ExbB" evidence="9">
    <location>
        <begin position="25"/>
        <end position="663"/>
    </location>
</feature>
<dbReference type="InterPro" id="IPR018765">
    <property type="entry name" value="DUF2341"/>
</dbReference>
<name>A0AAJ0X9R8_9GAMM</name>
<keyword evidence="9" id="KW-0732">Signal</keyword>
<evidence type="ECO:0000259" key="11">
    <source>
        <dbReference type="Pfam" id="PF10102"/>
    </source>
</evidence>
<evidence type="ECO:0000256" key="2">
    <source>
        <dbReference type="ARBA" id="ARBA00022475"/>
    </source>
</evidence>
<dbReference type="InterPro" id="IPR050790">
    <property type="entry name" value="ExbB/TolQ_transport"/>
</dbReference>
<evidence type="ECO:0000313" key="12">
    <source>
        <dbReference type="EMBL" id="MBK1704508.1"/>
    </source>
</evidence>
<feature type="transmembrane region" description="Helical" evidence="8">
    <location>
        <begin position="610"/>
        <end position="632"/>
    </location>
</feature>
<dbReference type="AlphaFoldDB" id="A0AAJ0X9R8"/>
<evidence type="ECO:0000256" key="1">
    <source>
        <dbReference type="ARBA" id="ARBA00004651"/>
    </source>
</evidence>
<keyword evidence="6" id="KW-0813">Transport</keyword>
<feature type="domain" description="MotA/TolQ/ExbB proton channel" evidence="10">
    <location>
        <begin position="544"/>
        <end position="647"/>
    </location>
</feature>
<dbReference type="Pfam" id="PF13385">
    <property type="entry name" value="Laminin_G_3"/>
    <property type="match status" value="1"/>
</dbReference>
<dbReference type="PANTHER" id="PTHR30625:SF3">
    <property type="entry name" value="TOL-PAL SYSTEM PROTEIN TOLQ"/>
    <property type="match status" value="1"/>
</dbReference>
<organism evidence="12 13">
    <name type="scientific">Halochromatium glycolicum</name>
    <dbReference type="NCBI Taxonomy" id="85075"/>
    <lineage>
        <taxon>Bacteria</taxon>
        <taxon>Pseudomonadati</taxon>
        <taxon>Pseudomonadota</taxon>
        <taxon>Gammaproteobacteria</taxon>
        <taxon>Chromatiales</taxon>
        <taxon>Chromatiaceae</taxon>
        <taxon>Halochromatium</taxon>
    </lineage>
</organism>
<evidence type="ECO:0000256" key="7">
    <source>
        <dbReference type="SAM" id="MobiDB-lite"/>
    </source>
</evidence>
<dbReference type="InterPro" id="IPR002898">
    <property type="entry name" value="MotA_ExbB_proton_chnl"/>
</dbReference>
<evidence type="ECO:0000313" key="13">
    <source>
        <dbReference type="Proteomes" id="UP001296776"/>
    </source>
</evidence>
<reference evidence="12" key="2">
    <citation type="journal article" date="2020" name="Microorganisms">
        <title>Osmotic Adaptation and Compatible Solute Biosynthesis of Phototrophic Bacteria as Revealed from Genome Analyses.</title>
        <authorList>
            <person name="Imhoff J.F."/>
            <person name="Rahn T."/>
            <person name="Kunzel S."/>
            <person name="Keller A."/>
            <person name="Neulinger S.C."/>
        </authorList>
    </citation>
    <scope>NUCLEOTIDE SEQUENCE</scope>
    <source>
        <strain evidence="12">DSM 11080</strain>
    </source>
</reference>
<evidence type="ECO:0000256" key="6">
    <source>
        <dbReference type="RuleBase" id="RU004057"/>
    </source>
</evidence>
<evidence type="ECO:0000256" key="5">
    <source>
        <dbReference type="ARBA" id="ARBA00023136"/>
    </source>
</evidence>